<sequence>MLIWIGVIIVSLTVIFIILMFSKITVHIHYFHDGDNDELKIKGVLWWIIRYTFRVPVIAVDDETPTIVMEEKTGFSASNEKETKEKVSIHDILYDMRQFERFLKHVFGFHTIVRHFLSRVWVKKLTWKSVIGTTDAALSGSISGLIWAVKGNVTGLIGNYFRVKCLPDLQVQPVFNMAVSRTEFYCMISFRIGHAMLAAIKVFRHWRKGQPYFPEKSNDQRRDMNV</sequence>
<dbReference type="EMBL" id="PDOF01000001">
    <property type="protein sequence ID" value="PYZ97200.1"/>
    <property type="molecule type" value="Genomic_DNA"/>
</dbReference>
<accession>A0A2W0HAY4</accession>
<reference evidence="2 3" key="1">
    <citation type="submission" date="2017-10" db="EMBL/GenBank/DDBJ databases">
        <title>Bacillus sp. nov., a halophilic bacterium isolated from a Yangshapao Lake.</title>
        <authorList>
            <person name="Wang H."/>
        </authorList>
    </citation>
    <scope>NUCLEOTIDE SEQUENCE [LARGE SCALE GENOMIC DNA]</scope>
    <source>
        <strain evidence="2 3">YSP-3</strain>
    </source>
</reference>
<gene>
    <name evidence="2" type="ORF">CR205_00945</name>
</gene>
<keyword evidence="1" id="KW-0472">Membrane</keyword>
<dbReference type="Pfam" id="PF11167">
    <property type="entry name" value="DUF2953"/>
    <property type="match status" value="1"/>
</dbReference>
<dbReference type="AlphaFoldDB" id="A0A2W0HAY4"/>
<evidence type="ECO:0000313" key="3">
    <source>
        <dbReference type="Proteomes" id="UP000248066"/>
    </source>
</evidence>
<organism evidence="2 3">
    <name type="scientific">Alteribacter lacisalsi</name>
    <dbReference type="NCBI Taxonomy" id="2045244"/>
    <lineage>
        <taxon>Bacteria</taxon>
        <taxon>Bacillati</taxon>
        <taxon>Bacillota</taxon>
        <taxon>Bacilli</taxon>
        <taxon>Bacillales</taxon>
        <taxon>Bacillaceae</taxon>
        <taxon>Alteribacter</taxon>
    </lineage>
</organism>
<keyword evidence="1" id="KW-1133">Transmembrane helix</keyword>
<protein>
    <recommendedName>
        <fullName evidence="4">DUF2953 domain-containing protein</fullName>
    </recommendedName>
</protein>
<evidence type="ECO:0008006" key="4">
    <source>
        <dbReference type="Google" id="ProtNLM"/>
    </source>
</evidence>
<dbReference type="InterPro" id="IPR021338">
    <property type="entry name" value="DUF2953"/>
</dbReference>
<feature type="transmembrane region" description="Helical" evidence="1">
    <location>
        <begin position="6"/>
        <end position="26"/>
    </location>
</feature>
<keyword evidence="3" id="KW-1185">Reference proteome</keyword>
<proteinExistence type="predicted"/>
<keyword evidence="1" id="KW-0812">Transmembrane</keyword>
<evidence type="ECO:0000256" key="1">
    <source>
        <dbReference type="SAM" id="Phobius"/>
    </source>
</evidence>
<comment type="caution">
    <text evidence="2">The sequence shown here is derived from an EMBL/GenBank/DDBJ whole genome shotgun (WGS) entry which is preliminary data.</text>
</comment>
<dbReference type="RefSeq" id="WP_110516041.1">
    <property type="nucleotide sequence ID" value="NZ_PDOF01000001.1"/>
</dbReference>
<dbReference type="Proteomes" id="UP000248066">
    <property type="component" value="Unassembled WGS sequence"/>
</dbReference>
<evidence type="ECO:0000313" key="2">
    <source>
        <dbReference type="EMBL" id="PYZ97200.1"/>
    </source>
</evidence>
<name>A0A2W0HAY4_9BACI</name>